<dbReference type="InterPro" id="IPR015943">
    <property type="entry name" value="WD40/YVTN_repeat-like_dom_sf"/>
</dbReference>
<comment type="caution">
    <text evidence="4">The sequence shown here is derived from an EMBL/GenBank/DDBJ whole genome shotgun (WGS) entry which is preliminary data.</text>
</comment>
<name>A0A504YTQ3_FASGI</name>
<sequence>MSNIFQPYRVVGLCSSDVPFIVRYAAHSNDYYAFVPVGENFNVYKVRESFELPDLCVSQLPRLTLVAISDNLNAPIKAFTSSAKYVYAASGNTIYAFRNMRFLACELHKHCHSITYLLAFGQSFLASVDESGLLVVWALETHDVVFEMQFDSKVFRISCLLGPLSYRNKILLGSHQGALQLWNVQSQKQIYWFKGFGAAVTCLTQAPAVDLCAIGLADGSVYLHNLRYDITLLRFFHDGGAVTSITFKTDSEGLNNPCNVRPENELSILPSQQTNLYIAVGNAAGQLSCWQLKEDGESRPVGSTKHLHWDRIVSMFCIPGGESAGSLVTAGADNCIKVSCFDRPDGGLRTVFKRAGHFRPPNRICFWPGSSVGGSLILSAGQDSVMRIFSTFNQYMDKSLGRAYAPGAPDSRKATVDQRSAWLLPGCSKVSLCATRAADWDSVVAIHADRRQATTWNFVNATRGKHWLDPKKFVGKGGAAVRLYKHTVATAVCITNCGNYVLIGYSTGDVVLFNLQSGLEQGYYDKPSVHPGAVVGIAVNNVMHVAVTVGGQEIRFWSFRKREMLHSDELPTVATQSLFHSDNDTLAVALSTGPIHLYDVTHRQLIRRFPNPDTQPCVDMAFSSDGFWLISAHRGDPLIKTWDIVHGRLIDCFRVSAPITSIALSPAGEFLATTHANCLGVYLWDNCGTYKRLHLQLLSDDYVPAVHKKPVAMPSRSIVTLFKDLSVENQSDTEDIEMHSVDQTSPKEVAESRYNSPDQLSDTLITLSGLPVSHLTGLLNLDTILERNRRAIAVHADKQQALPFFLPVMETDRGLAWVDDEKDGGPEGEQSKQSNSTQSRAVTQKRRLDEDSLIALEPVPGLGVRLARARSDLDFDDIMRTLKSLGPSALDLEIRLLGPSAEDELIAECALNASESTVLRTSRDRLHGFLRLLINRFQRNLDVDLACVCFELVLQRYGDLLFSRSGVSSSGTTESIESHIRNLFSDETKSGSDNETLRLVAQAVKVKSTSQMLLARRVNRSICLVDFIRNPTTVLRS</sequence>
<dbReference type="InterPro" id="IPR059157">
    <property type="entry name" value="WDR36-Utp21_N"/>
</dbReference>
<dbReference type="AlphaFoldDB" id="A0A504YTQ3"/>
<proteinExistence type="predicted"/>
<evidence type="ECO:0000256" key="1">
    <source>
        <dbReference type="SAM" id="MobiDB-lite"/>
    </source>
</evidence>
<gene>
    <name evidence="4" type="ORF">FGIG_01553</name>
</gene>
<feature type="region of interest" description="Disordered" evidence="1">
    <location>
        <begin position="818"/>
        <end position="845"/>
    </location>
</feature>
<evidence type="ECO:0000259" key="2">
    <source>
        <dbReference type="Pfam" id="PF04192"/>
    </source>
</evidence>
<dbReference type="STRING" id="46835.A0A504YTQ3"/>
<dbReference type="InterPro" id="IPR001680">
    <property type="entry name" value="WD40_rpt"/>
</dbReference>
<feature type="region of interest" description="Disordered" evidence="1">
    <location>
        <begin position="733"/>
        <end position="755"/>
    </location>
</feature>
<dbReference type="GO" id="GO:0006364">
    <property type="term" value="P:rRNA processing"/>
    <property type="evidence" value="ECO:0007669"/>
    <property type="project" value="InterPro"/>
</dbReference>
<dbReference type="GO" id="GO:0034388">
    <property type="term" value="C:Pwp2p-containing subcomplex of 90S preribosome"/>
    <property type="evidence" value="ECO:0007669"/>
    <property type="project" value="TreeGrafter"/>
</dbReference>
<keyword evidence="5" id="KW-1185">Reference proteome</keyword>
<dbReference type="SUPFAM" id="SSF50978">
    <property type="entry name" value="WD40 repeat-like"/>
    <property type="match status" value="2"/>
</dbReference>
<protein>
    <submittedName>
        <fullName evidence="4">WD repeat containing protein 36</fullName>
    </submittedName>
</protein>
<dbReference type="GO" id="GO:0032040">
    <property type="term" value="C:small-subunit processome"/>
    <property type="evidence" value="ECO:0007669"/>
    <property type="project" value="InterPro"/>
</dbReference>
<dbReference type="Pfam" id="PF25171">
    <property type="entry name" value="Beta-prop_WDR36-Utp21_1st"/>
    <property type="match status" value="1"/>
</dbReference>
<dbReference type="PANTHER" id="PTHR22840:SF12">
    <property type="entry name" value="WD REPEAT-CONTAINING PROTEIN 36"/>
    <property type="match status" value="1"/>
</dbReference>
<evidence type="ECO:0000259" key="3">
    <source>
        <dbReference type="Pfam" id="PF25171"/>
    </source>
</evidence>
<dbReference type="InterPro" id="IPR007319">
    <property type="entry name" value="WDR36/Utp21_C"/>
</dbReference>
<dbReference type="PANTHER" id="PTHR22840">
    <property type="entry name" value="WD REPEAT-CONTAINING PROTEIN 36"/>
    <property type="match status" value="1"/>
</dbReference>
<evidence type="ECO:0000313" key="5">
    <source>
        <dbReference type="Proteomes" id="UP000316759"/>
    </source>
</evidence>
<reference evidence="4 5" key="1">
    <citation type="submission" date="2019-04" db="EMBL/GenBank/DDBJ databases">
        <title>Annotation for the trematode Fasciola gigantica.</title>
        <authorList>
            <person name="Choi Y.-J."/>
        </authorList>
    </citation>
    <scope>NUCLEOTIDE SEQUENCE [LARGE SCALE GENOMIC DNA]</scope>
    <source>
        <strain evidence="4">Uganda_cow_1</strain>
    </source>
</reference>
<accession>A0A504YTQ3</accession>
<feature type="domain" description="WDR36/Utp21 N-terminal" evidence="3">
    <location>
        <begin position="60"/>
        <end position="342"/>
    </location>
</feature>
<dbReference type="SMART" id="SM00320">
    <property type="entry name" value="WD40"/>
    <property type="match status" value="8"/>
</dbReference>
<dbReference type="Pfam" id="PF04192">
    <property type="entry name" value="Utp21"/>
    <property type="match status" value="1"/>
</dbReference>
<dbReference type="InterPro" id="IPR036322">
    <property type="entry name" value="WD40_repeat_dom_sf"/>
</dbReference>
<dbReference type="OrthoDB" id="10250769at2759"/>
<dbReference type="EMBL" id="SUNJ01005136">
    <property type="protein sequence ID" value="TPP63869.1"/>
    <property type="molecule type" value="Genomic_DNA"/>
</dbReference>
<feature type="domain" description="WDR36/Utp21 C-terminal" evidence="2">
    <location>
        <begin position="758"/>
        <end position="1028"/>
    </location>
</feature>
<organism evidence="4 5">
    <name type="scientific">Fasciola gigantica</name>
    <name type="common">Giant liver fluke</name>
    <dbReference type="NCBI Taxonomy" id="46835"/>
    <lineage>
        <taxon>Eukaryota</taxon>
        <taxon>Metazoa</taxon>
        <taxon>Spiralia</taxon>
        <taxon>Lophotrochozoa</taxon>
        <taxon>Platyhelminthes</taxon>
        <taxon>Trematoda</taxon>
        <taxon>Digenea</taxon>
        <taxon>Plagiorchiida</taxon>
        <taxon>Echinostomata</taxon>
        <taxon>Echinostomatoidea</taxon>
        <taxon>Fasciolidae</taxon>
        <taxon>Fasciola</taxon>
    </lineage>
</organism>
<evidence type="ECO:0000313" key="4">
    <source>
        <dbReference type="EMBL" id="TPP63869.1"/>
    </source>
</evidence>
<dbReference type="Gene3D" id="2.130.10.10">
    <property type="entry name" value="YVTN repeat-like/Quinoprotein amine dehydrogenase"/>
    <property type="match status" value="2"/>
</dbReference>
<dbReference type="Proteomes" id="UP000316759">
    <property type="component" value="Unassembled WGS sequence"/>
</dbReference>
<feature type="compositionally biased region" description="Polar residues" evidence="1">
    <location>
        <begin position="831"/>
        <end position="842"/>
    </location>
</feature>
<dbReference type="Pfam" id="PF25168">
    <property type="entry name" value="Beta-prop_WDR36-Utp21_2nd"/>
    <property type="match status" value="1"/>
</dbReference>